<dbReference type="InterPro" id="IPR023393">
    <property type="entry name" value="START-like_dom_sf"/>
</dbReference>
<evidence type="ECO:0008006" key="4">
    <source>
        <dbReference type="Google" id="ProtNLM"/>
    </source>
</evidence>
<evidence type="ECO:0000313" key="2">
    <source>
        <dbReference type="EMBL" id="GAA4987626.1"/>
    </source>
</evidence>
<proteinExistence type="predicted"/>
<protein>
    <recommendedName>
        <fullName evidence="4">Carbon monoxide dehydrogenase subunit G</fullName>
    </recommendedName>
</protein>
<dbReference type="RefSeq" id="WP_345679643.1">
    <property type="nucleotide sequence ID" value="NZ_BAABHS010000034.1"/>
</dbReference>
<reference evidence="3" key="1">
    <citation type="journal article" date="2019" name="Int. J. Syst. Evol. Microbiol.">
        <title>The Global Catalogue of Microorganisms (GCM) 10K type strain sequencing project: providing services to taxonomists for standard genome sequencing and annotation.</title>
        <authorList>
            <consortium name="The Broad Institute Genomics Platform"/>
            <consortium name="The Broad Institute Genome Sequencing Center for Infectious Disease"/>
            <person name="Wu L."/>
            <person name="Ma J."/>
        </authorList>
    </citation>
    <scope>NUCLEOTIDE SEQUENCE [LARGE SCALE GENOMIC DNA]</scope>
    <source>
        <strain evidence="3">JCM 17986</strain>
    </source>
</reference>
<accession>A0ABP9I447</accession>
<dbReference type="SUPFAM" id="SSF55961">
    <property type="entry name" value="Bet v1-like"/>
    <property type="match status" value="1"/>
</dbReference>
<feature type="compositionally biased region" description="Low complexity" evidence="1">
    <location>
        <begin position="159"/>
        <end position="179"/>
    </location>
</feature>
<sequence length="258" mass="26265">MSTVLLTNTFTVPLDPEEAWKTLLDVPRIAPCMPGAALTGADGNTYQGRVKLKIGPLSVQYQGEAEIVRQDDAEHRLVISARGKEAKGNGTARADVAMTLHPGTAPGETRVDVATELDITGRAAQFGRSVINDVAGRLVGMFAANLAAKLAEPETGTAAETAASASASAGHAAEPSAGSVPAPQSGPMGYDTPPPAPAAAPARTFAPPPGSADDDALDAVALLLGSARTRAAIAVGLVVVGVLIGRMTAREPRYCAPR</sequence>
<name>A0ABP9I447_9ACTN</name>
<feature type="region of interest" description="Disordered" evidence="1">
    <location>
        <begin position="159"/>
        <end position="211"/>
    </location>
</feature>
<dbReference type="PANTHER" id="PTHR38588">
    <property type="entry name" value="BLL0334 PROTEIN"/>
    <property type="match status" value="1"/>
</dbReference>
<dbReference type="PANTHER" id="PTHR38588:SF1">
    <property type="entry name" value="BLL0334 PROTEIN"/>
    <property type="match status" value="1"/>
</dbReference>
<dbReference type="CDD" id="cd07823">
    <property type="entry name" value="SRPBCC_5"/>
    <property type="match status" value="1"/>
</dbReference>
<dbReference type="Proteomes" id="UP001500466">
    <property type="component" value="Unassembled WGS sequence"/>
</dbReference>
<keyword evidence="3" id="KW-1185">Reference proteome</keyword>
<evidence type="ECO:0000313" key="3">
    <source>
        <dbReference type="Proteomes" id="UP001500466"/>
    </source>
</evidence>
<gene>
    <name evidence="2" type="ORF">GCM10023205_68030</name>
</gene>
<organism evidence="2 3">
    <name type="scientific">Yinghuangia aomiensis</name>
    <dbReference type="NCBI Taxonomy" id="676205"/>
    <lineage>
        <taxon>Bacteria</taxon>
        <taxon>Bacillati</taxon>
        <taxon>Actinomycetota</taxon>
        <taxon>Actinomycetes</taxon>
        <taxon>Kitasatosporales</taxon>
        <taxon>Streptomycetaceae</taxon>
        <taxon>Yinghuangia</taxon>
    </lineage>
</organism>
<comment type="caution">
    <text evidence="2">The sequence shown here is derived from an EMBL/GenBank/DDBJ whole genome shotgun (WGS) entry which is preliminary data.</text>
</comment>
<evidence type="ECO:0000256" key="1">
    <source>
        <dbReference type="SAM" id="MobiDB-lite"/>
    </source>
</evidence>
<dbReference type="EMBL" id="BAABHS010000034">
    <property type="protein sequence ID" value="GAA4987626.1"/>
    <property type="molecule type" value="Genomic_DNA"/>
</dbReference>
<dbReference type="Gene3D" id="3.30.530.20">
    <property type="match status" value="1"/>
</dbReference>
<dbReference type="Pfam" id="PF06240">
    <property type="entry name" value="COXG"/>
    <property type="match status" value="1"/>
</dbReference>
<dbReference type="InterPro" id="IPR010419">
    <property type="entry name" value="CO_DH_gsu"/>
</dbReference>